<keyword evidence="3 6" id="KW-0812">Transmembrane</keyword>
<feature type="transmembrane region" description="Helical" evidence="6">
    <location>
        <begin position="322"/>
        <end position="344"/>
    </location>
</feature>
<feature type="transmembrane region" description="Helical" evidence="6">
    <location>
        <begin position="174"/>
        <end position="195"/>
    </location>
</feature>
<feature type="transmembrane region" description="Helical" evidence="6">
    <location>
        <begin position="388"/>
        <end position="406"/>
    </location>
</feature>
<dbReference type="PROSITE" id="PS50850">
    <property type="entry name" value="MFS"/>
    <property type="match status" value="1"/>
</dbReference>
<evidence type="ECO:0000256" key="5">
    <source>
        <dbReference type="ARBA" id="ARBA00023136"/>
    </source>
</evidence>
<feature type="transmembrane region" description="Helical" evidence="6">
    <location>
        <begin position="20"/>
        <end position="45"/>
    </location>
</feature>
<dbReference type="InterPro" id="IPR011701">
    <property type="entry name" value="MFS"/>
</dbReference>
<evidence type="ECO:0000256" key="2">
    <source>
        <dbReference type="ARBA" id="ARBA00022448"/>
    </source>
</evidence>
<dbReference type="InterPro" id="IPR020846">
    <property type="entry name" value="MFS_dom"/>
</dbReference>
<feature type="transmembrane region" description="Helical" evidence="6">
    <location>
        <begin position="295"/>
        <end position="316"/>
    </location>
</feature>
<feature type="transmembrane region" description="Helical" evidence="6">
    <location>
        <begin position="57"/>
        <end position="80"/>
    </location>
</feature>
<sequence length="413" mass="44804">MFSNQQNTIKSRNQIDQKAFLFGLISVFLSGIGFTIVSPVIPFLVQPYISNPANQALAVTALTSVYAVCVFLAAPGLGALSDRFGRRVVLLICLLGSTIGYLVFGLGGALWILFLGRIIEGFTGGTIGTIFAYFSDITPAEERTKYFGWISAVTGVGVVFGPTIGGLLANFGYAIPMFAGAFVTFLNFLFGYFFMPESLAKESRLTAVPVSRLNPFTQLKNILSIKQVSRLLFAGFLLWIPNGAFQAVFSQFTIDSFHWQPTVIGLVFSIIGIQDIFSQSLIMPRLLKWLTDRQIVTLGMSAEIVGYVLIACSTIFHQPSLFIIGMFIFGFGDSIFGPAFNGLLSKAVTQQEQGRVQGGSQAIQSLARVIGPLIGGQLYVSLGHSAPAVMGIFLIFCAIVVMYQTIQTVIVKH</sequence>
<dbReference type="Pfam" id="PF07690">
    <property type="entry name" value="MFS_1"/>
    <property type="match status" value="1"/>
</dbReference>
<keyword evidence="4 6" id="KW-1133">Transmembrane helix</keyword>
<dbReference type="PANTHER" id="PTHR23504:SF15">
    <property type="entry name" value="MAJOR FACILITATOR SUPERFAMILY (MFS) PROFILE DOMAIN-CONTAINING PROTEIN"/>
    <property type="match status" value="1"/>
</dbReference>
<feature type="transmembrane region" description="Helical" evidence="6">
    <location>
        <begin position="365"/>
        <end position="382"/>
    </location>
</feature>
<dbReference type="EMBL" id="BJUG01000002">
    <property type="protein sequence ID" value="GEK36171.1"/>
    <property type="molecule type" value="Genomic_DNA"/>
</dbReference>
<gene>
    <name evidence="9" type="ORF">A6E74_03420</name>
    <name evidence="8" type="ORF">ETH01_04580</name>
</gene>
<evidence type="ECO:0000259" key="7">
    <source>
        <dbReference type="PROSITE" id="PS50850"/>
    </source>
</evidence>
<proteinExistence type="predicted"/>
<feature type="transmembrane region" description="Helical" evidence="6">
    <location>
        <begin position="261"/>
        <end position="283"/>
    </location>
</feature>
<evidence type="ECO:0000313" key="10">
    <source>
        <dbReference type="Proteomes" id="UP000078516"/>
    </source>
</evidence>
<evidence type="ECO:0000313" key="8">
    <source>
        <dbReference type="EMBL" id="GEK36171.1"/>
    </source>
</evidence>
<dbReference type="GO" id="GO:0022857">
    <property type="term" value="F:transmembrane transporter activity"/>
    <property type="evidence" value="ECO:0007669"/>
    <property type="project" value="InterPro"/>
</dbReference>
<feature type="transmembrane region" description="Helical" evidence="6">
    <location>
        <begin position="87"/>
        <end position="104"/>
    </location>
</feature>
<evidence type="ECO:0000313" key="9">
    <source>
        <dbReference type="EMBL" id="OAQ56473.1"/>
    </source>
</evidence>
<feature type="transmembrane region" description="Helical" evidence="6">
    <location>
        <begin position="110"/>
        <end position="134"/>
    </location>
</feature>
<dbReference type="Proteomes" id="UP000078516">
    <property type="component" value="Unassembled WGS sequence"/>
</dbReference>
<dbReference type="SUPFAM" id="SSF103473">
    <property type="entry name" value="MFS general substrate transporter"/>
    <property type="match status" value="1"/>
</dbReference>
<dbReference type="PATRIC" id="fig|417368.6.peg.1218"/>
<dbReference type="GO" id="GO:0005886">
    <property type="term" value="C:plasma membrane"/>
    <property type="evidence" value="ECO:0007669"/>
    <property type="project" value="UniProtKB-SubCell"/>
</dbReference>
<evidence type="ECO:0000256" key="1">
    <source>
        <dbReference type="ARBA" id="ARBA00004651"/>
    </source>
</evidence>
<evidence type="ECO:0000256" key="6">
    <source>
        <dbReference type="SAM" id="Phobius"/>
    </source>
</evidence>
<accession>A0A179EUK8</accession>
<keyword evidence="2" id="KW-0813">Transport</keyword>
<dbReference type="Proteomes" id="UP000321361">
    <property type="component" value="Unassembled WGS sequence"/>
</dbReference>
<name>A0A179EUK8_ENTTH</name>
<organism evidence="9 10">
    <name type="scientific">Enterococcus thailandicus</name>
    <dbReference type="NCBI Taxonomy" id="417368"/>
    <lineage>
        <taxon>Bacteria</taxon>
        <taxon>Bacillati</taxon>
        <taxon>Bacillota</taxon>
        <taxon>Bacilli</taxon>
        <taxon>Lactobacillales</taxon>
        <taxon>Enterococcaceae</taxon>
        <taxon>Enterococcus</taxon>
    </lineage>
</organism>
<feature type="domain" description="Major facilitator superfamily (MFS) profile" evidence="7">
    <location>
        <begin position="19"/>
        <end position="413"/>
    </location>
</feature>
<dbReference type="PANTHER" id="PTHR23504">
    <property type="entry name" value="MAJOR FACILITATOR SUPERFAMILY DOMAIN-CONTAINING PROTEIN 10"/>
    <property type="match status" value="1"/>
</dbReference>
<keyword evidence="5 6" id="KW-0472">Membrane</keyword>
<feature type="transmembrane region" description="Helical" evidence="6">
    <location>
        <begin position="146"/>
        <end position="168"/>
    </location>
</feature>
<dbReference type="PRINTS" id="PR01035">
    <property type="entry name" value="TCRTETA"/>
</dbReference>
<evidence type="ECO:0000256" key="4">
    <source>
        <dbReference type="ARBA" id="ARBA00022989"/>
    </source>
</evidence>
<reference evidence="8 11" key="2">
    <citation type="submission" date="2019-07" db="EMBL/GenBank/DDBJ databases">
        <title>Whole genome shotgun sequence of Enterococcus thailandicus NBRC 101867.</title>
        <authorList>
            <person name="Hosoyama A."/>
            <person name="Uohara A."/>
            <person name="Ohji S."/>
            <person name="Ichikawa N."/>
        </authorList>
    </citation>
    <scope>NUCLEOTIDE SEQUENCE [LARGE SCALE GENOMIC DNA]</scope>
    <source>
        <strain evidence="8 11">NBRC 101867</strain>
    </source>
</reference>
<protein>
    <submittedName>
        <fullName evidence="9">Tetracycline resistance MFS efflux pump</fullName>
    </submittedName>
</protein>
<feature type="transmembrane region" description="Helical" evidence="6">
    <location>
        <begin position="231"/>
        <end position="249"/>
    </location>
</feature>
<reference evidence="9 10" key="1">
    <citation type="submission" date="2016-04" db="EMBL/GenBank/DDBJ databases">
        <title>Draft genome of an Enterococcus thailandicus strain isolated from bovine feces.</title>
        <authorList>
            <person name="Beukers A.G."/>
            <person name="Zaheer R."/>
            <person name="Goji N."/>
            <person name="Cook S.R."/>
            <person name="Amoako K."/>
            <person name="Chaves A.V."/>
            <person name="Ward M.P."/>
            <person name="Mcallister T.A."/>
        </authorList>
    </citation>
    <scope>NUCLEOTIDE SEQUENCE [LARGE SCALE GENOMIC DNA]</scope>
    <source>
        <strain evidence="9 10">F0711D 46</strain>
    </source>
</reference>
<dbReference type="AlphaFoldDB" id="A0A179EUK8"/>
<dbReference type="Gene3D" id="1.20.1250.20">
    <property type="entry name" value="MFS general substrate transporter like domains"/>
    <property type="match status" value="1"/>
</dbReference>
<evidence type="ECO:0000256" key="3">
    <source>
        <dbReference type="ARBA" id="ARBA00022692"/>
    </source>
</evidence>
<comment type="caution">
    <text evidence="9">The sequence shown here is derived from an EMBL/GenBank/DDBJ whole genome shotgun (WGS) entry which is preliminary data.</text>
</comment>
<dbReference type="InterPro" id="IPR001958">
    <property type="entry name" value="Tet-R_TetA/multi-R_MdtG-like"/>
</dbReference>
<evidence type="ECO:0000313" key="11">
    <source>
        <dbReference type="Proteomes" id="UP000321361"/>
    </source>
</evidence>
<dbReference type="CDD" id="cd17330">
    <property type="entry name" value="MFS_SLC46_TetA_like"/>
    <property type="match status" value="1"/>
</dbReference>
<dbReference type="EMBL" id="LWMN01000010">
    <property type="protein sequence ID" value="OAQ56473.1"/>
    <property type="molecule type" value="Genomic_DNA"/>
</dbReference>
<dbReference type="OrthoDB" id="9793283at2"/>
<keyword evidence="10" id="KW-1185">Reference proteome</keyword>
<comment type="subcellular location">
    <subcellularLocation>
        <location evidence="1">Cell membrane</location>
        <topology evidence="1">Multi-pass membrane protein</topology>
    </subcellularLocation>
</comment>
<dbReference type="InterPro" id="IPR036259">
    <property type="entry name" value="MFS_trans_sf"/>
</dbReference>
<dbReference type="RefSeq" id="WP_067482172.1">
    <property type="nucleotide sequence ID" value="NZ_BJUG01000002.1"/>
</dbReference>